<feature type="transmembrane region" description="Helical" evidence="7">
    <location>
        <begin position="438"/>
        <end position="459"/>
    </location>
</feature>
<evidence type="ECO:0000313" key="10">
    <source>
        <dbReference type="Proteomes" id="UP000054383"/>
    </source>
</evidence>
<accession>A0A0U1MAC0</accession>
<evidence type="ECO:0000259" key="8">
    <source>
        <dbReference type="PROSITE" id="PS50850"/>
    </source>
</evidence>
<feature type="region of interest" description="Disordered" evidence="6">
    <location>
        <begin position="1"/>
        <end position="31"/>
    </location>
</feature>
<dbReference type="GO" id="GO:0016020">
    <property type="term" value="C:membrane"/>
    <property type="evidence" value="ECO:0007669"/>
    <property type="project" value="UniProtKB-SubCell"/>
</dbReference>
<dbReference type="InterPro" id="IPR036259">
    <property type="entry name" value="MFS_trans_sf"/>
</dbReference>
<name>A0A0U1MAC0_TALIS</name>
<dbReference type="PANTHER" id="PTHR43791">
    <property type="entry name" value="PERMEASE-RELATED"/>
    <property type="match status" value="1"/>
</dbReference>
<evidence type="ECO:0000256" key="4">
    <source>
        <dbReference type="ARBA" id="ARBA00022989"/>
    </source>
</evidence>
<feature type="transmembrane region" description="Helical" evidence="7">
    <location>
        <begin position="119"/>
        <end position="137"/>
    </location>
</feature>
<feature type="transmembrane region" description="Helical" evidence="7">
    <location>
        <begin position="180"/>
        <end position="198"/>
    </location>
</feature>
<organism evidence="9 10">
    <name type="scientific">Talaromyces islandicus</name>
    <name type="common">Penicillium islandicum</name>
    <dbReference type="NCBI Taxonomy" id="28573"/>
    <lineage>
        <taxon>Eukaryota</taxon>
        <taxon>Fungi</taxon>
        <taxon>Dikarya</taxon>
        <taxon>Ascomycota</taxon>
        <taxon>Pezizomycotina</taxon>
        <taxon>Eurotiomycetes</taxon>
        <taxon>Eurotiomycetidae</taxon>
        <taxon>Eurotiales</taxon>
        <taxon>Trichocomaceae</taxon>
        <taxon>Talaromyces</taxon>
        <taxon>Talaromyces sect. Islandici</taxon>
    </lineage>
</organism>
<keyword evidence="2" id="KW-0813">Transport</keyword>
<dbReference type="GO" id="GO:0022857">
    <property type="term" value="F:transmembrane transporter activity"/>
    <property type="evidence" value="ECO:0007669"/>
    <property type="project" value="InterPro"/>
</dbReference>
<keyword evidence="10" id="KW-1185">Reference proteome</keyword>
<keyword evidence="4 7" id="KW-1133">Transmembrane helix</keyword>
<feature type="transmembrane region" description="Helical" evidence="7">
    <location>
        <begin position="343"/>
        <end position="362"/>
    </location>
</feature>
<feature type="transmembrane region" description="Helical" evidence="7">
    <location>
        <begin position="149"/>
        <end position="168"/>
    </location>
</feature>
<feature type="transmembrane region" description="Helical" evidence="7">
    <location>
        <begin position="374"/>
        <end position="394"/>
    </location>
</feature>
<dbReference type="AlphaFoldDB" id="A0A0U1MAC0"/>
<evidence type="ECO:0000256" key="3">
    <source>
        <dbReference type="ARBA" id="ARBA00022692"/>
    </source>
</evidence>
<feature type="transmembrane region" description="Helical" evidence="7">
    <location>
        <begin position="269"/>
        <end position="294"/>
    </location>
</feature>
<dbReference type="Proteomes" id="UP000054383">
    <property type="component" value="Unassembled WGS sequence"/>
</dbReference>
<dbReference type="OMA" id="ILPMCAL"/>
<feature type="transmembrane region" description="Helical" evidence="7">
    <location>
        <begin position="90"/>
        <end position="112"/>
    </location>
</feature>
<protein>
    <submittedName>
        <fullName evidence="9">Putative transporter C1039,04</fullName>
    </submittedName>
</protein>
<dbReference type="PROSITE" id="PS50850">
    <property type="entry name" value="MFS"/>
    <property type="match status" value="1"/>
</dbReference>
<dbReference type="Gene3D" id="1.20.1250.20">
    <property type="entry name" value="MFS general substrate transporter like domains"/>
    <property type="match status" value="2"/>
</dbReference>
<evidence type="ECO:0000313" key="9">
    <source>
        <dbReference type="EMBL" id="CRG92011.1"/>
    </source>
</evidence>
<dbReference type="FunFam" id="1.20.1250.20:FF:000013">
    <property type="entry name" value="MFS general substrate transporter"/>
    <property type="match status" value="1"/>
</dbReference>
<feature type="compositionally biased region" description="Polar residues" evidence="6">
    <location>
        <begin position="1"/>
        <end position="14"/>
    </location>
</feature>
<dbReference type="SUPFAM" id="SSF103473">
    <property type="entry name" value="MFS general substrate transporter"/>
    <property type="match status" value="1"/>
</dbReference>
<feature type="transmembrane region" description="Helical" evidence="7">
    <location>
        <begin position="210"/>
        <end position="232"/>
    </location>
</feature>
<evidence type="ECO:0000256" key="5">
    <source>
        <dbReference type="ARBA" id="ARBA00023136"/>
    </source>
</evidence>
<dbReference type="PANTHER" id="PTHR43791:SF9">
    <property type="entry name" value="MAJOR FACILITATOR-TYPE TRANSPORTER HXNP"/>
    <property type="match status" value="1"/>
</dbReference>
<evidence type="ECO:0000256" key="1">
    <source>
        <dbReference type="ARBA" id="ARBA00004141"/>
    </source>
</evidence>
<feature type="transmembrane region" description="Helical" evidence="7">
    <location>
        <begin position="314"/>
        <end position="336"/>
    </location>
</feature>
<keyword evidence="5 7" id="KW-0472">Membrane</keyword>
<evidence type="ECO:0000256" key="7">
    <source>
        <dbReference type="SAM" id="Phobius"/>
    </source>
</evidence>
<dbReference type="InterPro" id="IPR011701">
    <property type="entry name" value="MFS"/>
</dbReference>
<feature type="domain" description="Major facilitator superfamily (MFS) profile" evidence="8">
    <location>
        <begin position="53"/>
        <end position="463"/>
    </location>
</feature>
<dbReference type="EMBL" id="CVMT01000011">
    <property type="protein sequence ID" value="CRG92011.1"/>
    <property type="molecule type" value="Genomic_DNA"/>
</dbReference>
<dbReference type="Pfam" id="PF07690">
    <property type="entry name" value="MFS_1"/>
    <property type="match status" value="1"/>
</dbReference>
<dbReference type="InterPro" id="IPR020846">
    <property type="entry name" value="MFS_dom"/>
</dbReference>
<feature type="transmembrane region" description="Helical" evidence="7">
    <location>
        <begin position="45"/>
        <end position="63"/>
    </location>
</feature>
<feature type="transmembrane region" description="Helical" evidence="7">
    <location>
        <begin position="406"/>
        <end position="426"/>
    </location>
</feature>
<comment type="subcellular location">
    <subcellularLocation>
        <location evidence="1">Membrane</location>
        <topology evidence="1">Multi-pass membrane protein</topology>
    </subcellularLocation>
</comment>
<proteinExistence type="predicted"/>
<evidence type="ECO:0000256" key="2">
    <source>
        <dbReference type="ARBA" id="ARBA00022448"/>
    </source>
</evidence>
<dbReference type="OrthoDB" id="2985014at2759"/>
<evidence type="ECO:0000256" key="6">
    <source>
        <dbReference type="SAM" id="MobiDB-lite"/>
    </source>
</evidence>
<reference evidence="9 10" key="1">
    <citation type="submission" date="2015-04" db="EMBL/GenBank/DDBJ databases">
        <authorList>
            <person name="Syromyatnikov M.Y."/>
            <person name="Popov V.N."/>
        </authorList>
    </citation>
    <scope>NUCLEOTIDE SEQUENCE [LARGE SCALE GENOMIC DNA]</scope>
    <source>
        <strain evidence="9">WF-38-12</strain>
    </source>
</reference>
<gene>
    <name evidence="9" type="ORF">PISL3812_09065</name>
</gene>
<keyword evidence="3 7" id="KW-0812">Transmembrane</keyword>
<sequence>MVEAKSTGTPSVQSAPLDPEKGANVTGTGDDSAEEYIDPKIERSLVRKFDLFILPMCALVYYTHTLDRANLGNAKTMGIQTDLGLVNNEFSLVLILFYIPYGICNIPAALLAKRFNPARVIPLMMGTWGALSMITASTKNFGGLLGVRIIIGIVEASYMPCVYLYYSLFYTRKELALRTAAWGFTGFIAGATSGLIAWDVSQWHRSLSGWQYLFLIEGGMTVGIAVIVFFVLPRDTNSRWFTPEEQQVAQLRLRRESDREGVGKISWKAGLAVFGNWHVWAFAAMAFLCGVGVASTSNFLPTMVKRIATSTPKANLYTVGPNLVAAAVQIVSAWLSDRYQQRALVSFCTLIVSMIGFILLATLDLVHHTHVGYFITYLITFGTYMPELLMPLWLSSNLTSASARAVALGLFIGGQNIGGILSSALFRDEYQPVYKPALIAVATCQGLLLVGLLIMRQVYVTLNKKLKRGEIGPVAGMEQSPGFRYAV</sequence>